<dbReference type="OrthoDB" id="8673861at2"/>
<evidence type="ECO:0000313" key="2">
    <source>
        <dbReference type="Proteomes" id="UP000273516"/>
    </source>
</evidence>
<sequence length="59" mass="6199">MRPGVRADTGGPAWAEAVRPIYEWFKPNVGGGEGAFNTLTEAVALAGEEINAARAADIR</sequence>
<reference evidence="1 2" key="1">
    <citation type="submission" date="2018-07" db="EMBL/GenBank/DDBJ databases">
        <authorList>
            <person name="Zhang Y."/>
            <person name="Wang L."/>
            <person name="Ma S."/>
        </authorList>
    </citation>
    <scope>NUCLEOTIDE SEQUENCE [LARGE SCALE GENOMIC DNA]</scope>
    <source>
        <strain evidence="1 2">4-2</strain>
    </source>
</reference>
<name>A0A3M0MGJ1_9RHOB</name>
<gene>
    <name evidence="1" type="ORF">C9E81_11705</name>
</gene>
<dbReference type="RefSeq" id="WP_122112537.1">
    <property type="nucleotide sequence ID" value="NZ_QOKZ01000004.1"/>
</dbReference>
<keyword evidence="2" id="KW-1185">Reference proteome</keyword>
<dbReference type="EMBL" id="QOKZ01000004">
    <property type="protein sequence ID" value="RMC34760.1"/>
    <property type="molecule type" value="Genomic_DNA"/>
</dbReference>
<comment type="caution">
    <text evidence="1">The sequence shown here is derived from an EMBL/GenBank/DDBJ whole genome shotgun (WGS) entry which is preliminary data.</text>
</comment>
<proteinExistence type="predicted"/>
<evidence type="ECO:0000313" key="1">
    <source>
        <dbReference type="EMBL" id="RMC34760.1"/>
    </source>
</evidence>
<dbReference type="AlphaFoldDB" id="A0A3M0MGJ1"/>
<dbReference type="Proteomes" id="UP000273516">
    <property type="component" value="Unassembled WGS sequence"/>
</dbReference>
<protein>
    <submittedName>
        <fullName evidence="1">Uncharacterized protein</fullName>
    </submittedName>
</protein>
<accession>A0A3M0MGJ1</accession>
<organism evidence="1 2">
    <name type="scientific">Paracoccus alkanivorans</name>
    <dbReference type="NCBI Taxonomy" id="2116655"/>
    <lineage>
        <taxon>Bacteria</taxon>
        <taxon>Pseudomonadati</taxon>
        <taxon>Pseudomonadota</taxon>
        <taxon>Alphaproteobacteria</taxon>
        <taxon>Rhodobacterales</taxon>
        <taxon>Paracoccaceae</taxon>
        <taxon>Paracoccus</taxon>
    </lineage>
</organism>